<accession>A0A1Q9GME9</accession>
<sequence>MTQYKKKKLFAMVMNAIVMLVSFVLMELNILGIIPMIVMACCTIAIFGNAMFYFFNYDEDAADLSEIGKTVAKSGVDGMAELRNKK</sequence>
<keyword evidence="3" id="KW-1185">Reference proteome</keyword>
<keyword evidence="1" id="KW-0812">Transmembrane</keyword>
<reference evidence="2 3" key="1">
    <citation type="submission" date="2016-09" db="EMBL/GenBank/DDBJ databases">
        <title>Photobacterium proteolyticum sp. nov. a protease producing bacterium isolated from ocean sediments of Laizhou Bay.</title>
        <authorList>
            <person name="Li Y."/>
        </authorList>
    </citation>
    <scope>NUCLEOTIDE SEQUENCE [LARGE SCALE GENOMIC DNA]</scope>
    <source>
        <strain evidence="2 3">13-12</strain>
    </source>
</reference>
<organism evidence="2 3">
    <name type="scientific">Photobacterium proteolyticum</name>
    <dbReference type="NCBI Taxonomy" id="1903952"/>
    <lineage>
        <taxon>Bacteria</taxon>
        <taxon>Pseudomonadati</taxon>
        <taxon>Pseudomonadota</taxon>
        <taxon>Gammaproteobacteria</taxon>
        <taxon>Vibrionales</taxon>
        <taxon>Vibrionaceae</taxon>
        <taxon>Photobacterium</taxon>
    </lineage>
</organism>
<protein>
    <submittedName>
        <fullName evidence="2">Uncharacterized protein</fullName>
    </submittedName>
</protein>
<dbReference type="Proteomes" id="UP000186905">
    <property type="component" value="Unassembled WGS sequence"/>
</dbReference>
<evidence type="ECO:0000256" key="1">
    <source>
        <dbReference type="SAM" id="Phobius"/>
    </source>
</evidence>
<feature type="transmembrane region" description="Helical" evidence="1">
    <location>
        <begin position="9"/>
        <end position="26"/>
    </location>
</feature>
<comment type="caution">
    <text evidence="2">The sequence shown here is derived from an EMBL/GenBank/DDBJ whole genome shotgun (WGS) entry which is preliminary data.</text>
</comment>
<dbReference type="STRING" id="1903952.BIT28_13495"/>
<evidence type="ECO:0000313" key="3">
    <source>
        <dbReference type="Proteomes" id="UP000186905"/>
    </source>
</evidence>
<gene>
    <name evidence="2" type="ORF">BIT28_13495</name>
</gene>
<dbReference type="AlphaFoldDB" id="A0A1Q9GME9"/>
<name>A0A1Q9GME9_9GAMM</name>
<dbReference type="EMBL" id="MJIL01000071">
    <property type="protein sequence ID" value="OLQ75733.1"/>
    <property type="molecule type" value="Genomic_DNA"/>
</dbReference>
<evidence type="ECO:0000313" key="2">
    <source>
        <dbReference type="EMBL" id="OLQ75733.1"/>
    </source>
</evidence>
<proteinExistence type="predicted"/>
<keyword evidence="1" id="KW-1133">Transmembrane helix</keyword>
<keyword evidence="1" id="KW-0472">Membrane</keyword>
<feature type="transmembrane region" description="Helical" evidence="1">
    <location>
        <begin position="32"/>
        <end position="55"/>
    </location>
</feature>